<evidence type="ECO:0000313" key="1">
    <source>
        <dbReference type="EMBL" id="KAL2337824.1"/>
    </source>
</evidence>
<sequence>MGGTLLREDLDSVVEKVAEQTWRGGVRVTMTALKVPRAEWLNSCSDKYDIRAARHTTRQGTSVSSYIASHQHPQTISLVKVLPRTNCIHQSVTLFKVYPPCIYLELRSTVNMSIMIENKLKFDDGTLPMLKNHGRDATLLSSRESLVRLSLAHNSKFNIQTSNITKVRLRS</sequence>
<keyword evidence="2" id="KW-1185">Reference proteome</keyword>
<comment type="caution">
    <text evidence="1">The sequence shown here is derived from an EMBL/GenBank/DDBJ whole genome shotgun (WGS) entry which is preliminary data.</text>
</comment>
<dbReference type="EMBL" id="JBGMDY010000004">
    <property type="protein sequence ID" value="KAL2337824.1"/>
    <property type="molecule type" value="Genomic_DNA"/>
</dbReference>
<gene>
    <name evidence="1" type="ORF">Fmac_012270</name>
</gene>
<evidence type="ECO:0000313" key="2">
    <source>
        <dbReference type="Proteomes" id="UP001603857"/>
    </source>
</evidence>
<dbReference type="AlphaFoldDB" id="A0ABD1MPV3"/>
<dbReference type="Proteomes" id="UP001603857">
    <property type="component" value="Unassembled WGS sequence"/>
</dbReference>
<protein>
    <submittedName>
        <fullName evidence="1">Uncharacterized protein</fullName>
    </submittedName>
</protein>
<organism evidence="1 2">
    <name type="scientific">Flemingia macrophylla</name>
    <dbReference type="NCBI Taxonomy" id="520843"/>
    <lineage>
        <taxon>Eukaryota</taxon>
        <taxon>Viridiplantae</taxon>
        <taxon>Streptophyta</taxon>
        <taxon>Embryophyta</taxon>
        <taxon>Tracheophyta</taxon>
        <taxon>Spermatophyta</taxon>
        <taxon>Magnoliopsida</taxon>
        <taxon>eudicotyledons</taxon>
        <taxon>Gunneridae</taxon>
        <taxon>Pentapetalae</taxon>
        <taxon>rosids</taxon>
        <taxon>fabids</taxon>
        <taxon>Fabales</taxon>
        <taxon>Fabaceae</taxon>
        <taxon>Papilionoideae</taxon>
        <taxon>50 kb inversion clade</taxon>
        <taxon>NPAAA clade</taxon>
        <taxon>indigoferoid/millettioid clade</taxon>
        <taxon>Phaseoleae</taxon>
        <taxon>Flemingia</taxon>
    </lineage>
</organism>
<name>A0ABD1MPV3_9FABA</name>
<accession>A0ABD1MPV3</accession>
<proteinExistence type="predicted"/>
<reference evidence="1 2" key="1">
    <citation type="submission" date="2024-08" db="EMBL/GenBank/DDBJ databases">
        <title>Insights into the chromosomal genome structure of Flemingia macrophylla.</title>
        <authorList>
            <person name="Ding Y."/>
            <person name="Zhao Y."/>
            <person name="Bi W."/>
            <person name="Wu M."/>
            <person name="Zhao G."/>
            <person name="Gong Y."/>
            <person name="Li W."/>
            <person name="Zhang P."/>
        </authorList>
    </citation>
    <scope>NUCLEOTIDE SEQUENCE [LARGE SCALE GENOMIC DNA]</scope>
    <source>
        <strain evidence="1">DYQJB</strain>
        <tissue evidence="1">Leaf</tissue>
    </source>
</reference>